<evidence type="ECO:0000313" key="9">
    <source>
        <dbReference type="Proteomes" id="UP000028828"/>
    </source>
</evidence>
<dbReference type="OrthoDB" id="331034at2759"/>
<gene>
    <name evidence="8" type="ORF">TGP89_219150</name>
</gene>
<feature type="domain" description="ZZ-type" evidence="6">
    <location>
        <begin position="662"/>
        <end position="700"/>
    </location>
</feature>
<dbReference type="Gene3D" id="3.30.60.90">
    <property type="match status" value="1"/>
</dbReference>
<comment type="caution">
    <text evidence="8">The sequence shown here is derived from an EMBL/GenBank/DDBJ whole genome shotgun (WGS) entry which is preliminary data.</text>
</comment>
<dbReference type="Pfam" id="PF05178">
    <property type="entry name" value="Kri1"/>
    <property type="match status" value="1"/>
</dbReference>
<dbReference type="EMBL" id="AEYI02001373">
    <property type="protein sequence ID" value="KFG38267.1"/>
    <property type="molecule type" value="Genomic_DNA"/>
</dbReference>
<dbReference type="Pfam" id="PF12936">
    <property type="entry name" value="Kri1_C"/>
    <property type="match status" value="1"/>
</dbReference>
<evidence type="ECO:0000259" key="7">
    <source>
        <dbReference type="Pfam" id="PF12936"/>
    </source>
</evidence>
<dbReference type="SUPFAM" id="SSF57850">
    <property type="entry name" value="RING/U-box"/>
    <property type="match status" value="1"/>
</dbReference>
<protein>
    <submittedName>
        <fullName evidence="8">Zinc finger, zz type domain-containing protein</fullName>
    </submittedName>
</protein>
<feature type="region of interest" description="Disordered" evidence="5">
    <location>
        <begin position="264"/>
        <end position="290"/>
    </location>
</feature>
<feature type="compositionally biased region" description="Basic and acidic residues" evidence="5">
    <location>
        <begin position="468"/>
        <end position="477"/>
    </location>
</feature>
<keyword evidence="3" id="KW-0863">Zinc-finger</keyword>
<dbReference type="Proteomes" id="UP000028828">
    <property type="component" value="Unassembled WGS sequence"/>
</dbReference>
<dbReference type="PANTHER" id="PTHR14490">
    <property type="entry name" value="ZINC FINGER, ZZ TYPE"/>
    <property type="match status" value="1"/>
</dbReference>
<feature type="compositionally biased region" description="Basic and acidic residues" evidence="5">
    <location>
        <begin position="182"/>
        <end position="196"/>
    </location>
</feature>
<feature type="compositionally biased region" description="Basic residues" evidence="5">
    <location>
        <begin position="48"/>
        <end position="58"/>
    </location>
</feature>
<evidence type="ECO:0000256" key="1">
    <source>
        <dbReference type="ARBA" id="ARBA00007473"/>
    </source>
</evidence>
<dbReference type="InterPro" id="IPR043145">
    <property type="entry name" value="Znf_ZZ_sf"/>
</dbReference>
<dbReference type="GO" id="GO:0000447">
    <property type="term" value="P:endonucleolytic cleavage in ITS1 to separate SSU-rRNA from 5.8S rRNA and LSU-rRNA from tricistronic rRNA transcript (SSU-rRNA, 5.8S rRNA, LSU-rRNA)"/>
    <property type="evidence" value="ECO:0007669"/>
    <property type="project" value="TreeGrafter"/>
</dbReference>
<feature type="region of interest" description="Disordered" evidence="5">
    <location>
        <begin position="805"/>
        <end position="829"/>
    </location>
</feature>
<accession>A0A086K1J9</accession>
<evidence type="ECO:0000256" key="2">
    <source>
        <dbReference type="ARBA" id="ARBA00022723"/>
    </source>
</evidence>
<feature type="compositionally biased region" description="Basic residues" evidence="5">
    <location>
        <begin position="94"/>
        <end position="111"/>
    </location>
</feature>
<evidence type="ECO:0000259" key="6">
    <source>
        <dbReference type="Pfam" id="PF00569"/>
    </source>
</evidence>
<feature type="compositionally biased region" description="Polar residues" evidence="5">
    <location>
        <begin position="73"/>
        <end position="85"/>
    </location>
</feature>
<dbReference type="PANTHER" id="PTHR14490:SF5">
    <property type="entry name" value="PROTEIN KRI1 HOMOLOG"/>
    <property type="match status" value="1"/>
</dbReference>
<proteinExistence type="inferred from homology"/>
<comment type="similarity">
    <text evidence="1">Belongs to the KRI1 family.</text>
</comment>
<dbReference type="VEuPathDB" id="ToxoDB:TGP89_219150"/>
<sequence length="843" mass="96080">MEKRKKRHHPDGFDQDVADMGTSKHEEGCASAMKSRSKSEGASDSSHGKPRKKEKKRTKLAEEGDSFGDECSSAVNGKTETTQVSVDEKTTGKLSRHAAKKFKGVPHKNNKSRLLEMNVGCYEEKESDEDDGDKKRDTTGHASVKGRKRKTDADDSTGDEAVTCEANGGSHELFASESDGDSETRSGTKSKDIDRIAINKAYAEAYEVRKRREMLSKNKELLDDSDESESSSDEDEDGELLSERVESKILDTLARIKNKDPSVYDKDYRFFGDDDFEDDEDAEATKGSDKKTTYKDLVRRTLEERGPTAFIDEEDALSAKKKESQALSYHDELAELKKAFVDAAEGVEEGGAFLQKKEKTEDELAQEAKDYKKFLSSKKGKEHVDMTTVLNHYWAPDENLDPDERFLRDYILNQGWREDRAVLQDDQPNQKFDEEEDELNIDQTDAFEAAYNFRFEEEGGSTIQGHARRVEGSVRQKNDKRRRQREAKKARLAEEKAQREEELRRLKAMKKQEILERIQKIQEMTGHQELDVSAIDLDADFDPEAHDKEMATMLGDDYEQCEENVPEEELLKVPAGFEEDLGVAGEDDQTLQSLSKKQRKLMKLLKKRNARTLADDVAYAPLAEDEERVDTGLNNESADAHVEGNDSQPPELLEQGPSEWWMCDSCGNGIPGGKKRFDCMSCENYTLCKHCFRNVRHPHQLVKRTVPKDCQPPKDFEPGSPEVSKTIKEYLDEYFQTDYEDIIGKDLPTRFKYTSVKPESYGLTVEDILSKTDKELNAHISLKKLAPYRPQVHESRRKLQRAMFMKKRNDKGARHGGRKEKNNTMEQMTKFGITRGRLDAYGD</sequence>
<dbReference type="GO" id="GO:0030686">
    <property type="term" value="C:90S preribosome"/>
    <property type="evidence" value="ECO:0007669"/>
    <property type="project" value="TreeGrafter"/>
</dbReference>
<dbReference type="InterPro" id="IPR018034">
    <property type="entry name" value="Kri1"/>
</dbReference>
<feature type="region of interest" description="Disordered" evidence="5">
    <location>
        <begin position="217"/>
        <end position="243"/>
    </location>
</feature>
<keyword evidence="4" id="KW-0862">Zinc</keyword>
<organism evidence="8 9">
    <name type="scientific">Toxoplasma gondii p89</name>
    <dbReference type="NCBI Taxonomy" id="943119"/>
    <lineage>
        <taxon>Eukaryota</taxon>
        <taxon>Sar</taxon>
        <taxon>Alveolata</taxon>
        <taxon>Apicomplexa</taxon>
        <taxon>Conoidasida</taxon>
        <taxon>Coccidia</taxon>
        <taxon>Eucoccidiorida</taxon>
        <taxon>Eimeriorina</taxon>
        <taxon>Sarcocystidae</taxon>
        <taxon>Toxoplasma</taxon>
    </lineage>
</organism>
<evidence type="ECO:0000256" key="3">
    <source>
        <dbReference type="ARBA" id="ARBA00022771"/>
    </source>
</evidence>
<dbReference type="CDD" id="cd02249">
    <property type="entry name" value="ZZ"/>
    <property type="match status" value="1"/>
</dbReference>
<dbReference type="InterPro" id="IPR000433">
    <property type="entry name" value="Znf_ZZ"/>
</dbReference>
<keyword evidence="2" id="KW-0479">Metal-binding</keyword>
<feature type="compositionally biased region" description="Acidic residues" evidence="5">
    <location>
        <begin position="273"/>
        <end position="282"/>
    </location>
</feature>
<feature type="compositionally biased region" description="Basic residues" evidence="5">
    <location>
        <begin position="805"/>
        <end position="818"/>
    </location>
</feature>
<evidence type="ECO:0000256" key="4">
    <source>
        <dbReference type="ARBA" id="ARBA00022833"/>
    </source>
</evidence>
<feature type="region of interest" description="Disordered" evidence="5">
    <location>
        <begin position="458"/>
        <end position="498"/>
    </location>
</feature>
<feature type="region of interest" description="Disordered" evidence="5">
    <location>
        <begin position="1"/>
        <end position="196"/>
    </location>
</feature>
<feature type="domain" description="Kri1-like C-terminal" evidence="7">
    <location>
        <begin position="725"/>
        <end position="808"/>
    </location>
</feature>
<dbReference type="InterPro" id="IPR024626">
    <property type="entry name" value="Kri1-like_C"/>
</dbReference>
<dbReference type="GO" id="GO:0008270">
    <property type="term" value="F:zinc ion binding"/>
    <property type="evidence" value="ECO:0007669"/>
    <property type="project" value="UniProtKB-KW"/>
</dbReference>
<name>A0A086K1J9_TOXGO</name>
<dbReference type="AlphaFoldDB" id="A0A086K1J9"/>
<feature type="compositionally biased region" description="Basic and acidic residues" evidence="5">
    <location>
        <begin position="487"/>
        <end position="498"/>
    </location>
</feature>
<dbReference type="Pfam" id="PF00569">
    <property type="entry name" value="ZZ"/>
    <property type="match status" value="1"/>
</dbReference>
<feature type="compositionally biased region" description="Acidic residues" evidence="5">
    <location>
        <begin position="223"/>
        <end position="240"/>
    </location>
</feature>
<evidence type="ECO:0000256" key="5">
    <source>
        <dbReference type="SAM" id="MobiDB-lite"/>
    </source>
</evidence>
<reference evidence="8 9" key="1">
    <citation type="submission" date="2014-03" db="EMBL/GenBank/DDBJ databases">
        <authorList>
            <person name="Sibley D."/>
            <person name="Venepally P."/>
            <person name="Karamycheva S."/>
            <person name="Hadjithomas M."/>
            <person name="Khan A."/>
            <person name="Brunk B."/>
            <person name="Roos D."/>
            <person name="Caler E."/>
            <person name="Lorenzi H."/>
        </authorList>
    </citation>
    <scope>NUCLEOTIDE SEQUENCE [LARGE SCALE GENOMIC DNA]</scope>
    <source>
        <strain evidence="9">p89</strain>
    </source>
</reference>
<evidence type="ECO:0000313" key="8">
    <source>
        <dbReference type="EMBL" id="KFG38267.1"/>
    </source>
</evidence>
<dbReference type="GO" id="GO:0005730">
    <property type="term" value="C:nucleolus"/>
    <property type="evidence" value="ECO:0007669"/>
    <property type="project" value="TreeGrafter"/>
</dbReference>